<reference evidence="3" key="1">
    <citation type="submission" date="2022-10" db="EMBL/GenBank/DDBJ databases">
        <title>Genome assembly of Pristionchus species.</title>
        <authorList>
            <person name="Yoshida K."/>
            <person name="Sommer R.J."/>
        </authorList>
    </citation>
    <scope>NUCLEOTIDE SEQUENCE [LARGE SCALE GENOMIC DNA]</scope>
    <source>
        <strain evidence="3">RS5460</strain>
    </source>
</reference>
<evidence type="ECO:0000313" key="3">
    <source>
        <dbReference type="Proteomes" id="UP001328107"/>
    </source>
</evidence>
<keyword evidence="3" id="KW-1185">Reference proteome</keyword>
<comment type="caution">
    <text evidence="2">The sequence shown here is derived from an EMBL/GenBank/DDBJ whole genome shotgun (WGS) entry which is preliminary data.</text>
</comment>
<feature type="non-terminal residue" evidence="2">
    <location>
        <position position="154"/>
    </location>
</feature>
<feature type="non-terminal residue" evidence="2">
    <location>
        <position position="1"/>
    </location>
</feature>
<dbReference type="EMBL" id="BTRK01000004">
    <property type="protein sequence ID" value="GMR45995.1"/>
    <property type="molecule type" value="Genomic_DNA"/>
</dbReference>
<name>A0AAN5CKA2_9BILA</name>
<dbReference type="InterPro" id="IPR001810">
    <property type="entry name" value="F-box_dom"/>
</dbReference>
<dbReference type="Proteomes" id="UP001328107">
    <property type="component" value="Unassembled WGS sequence"/>
</dbReference>
<evidence type="ECO:0000259" key="1">
    <source>
        <dbReference type="PROSITE" id="PS50181"/>
    </source>
</evidence>
<organism evidence="2 3">
    <name type="scientific">Pristionchus mayeri</name>
    <dbReference type="NCBI Taxonomy" id="1317129"/>
    <lineage>
        <taxon>Eukaryota</taxon>
        <taxon>Metazoa</taxon>
        <taxon>Ecdysozoa</taxon>
        <taxon>Nematoda</taxon>
        <taxon>Chromadorea</taxon>
        <taxon>Rhabditida</taxon>
        <taxon>Rhabditina</taxon>
        <taxon>Diplogasteromorpha</taxon>
        <taxon>Diplogasteroidea</taxon>
        <taxon>Neodiplogasteridae</taxon>
        <taxon>Pristionchus</taxon>
    </lineage>
</organism>
<gene>
    <name evidence="2" type="ORF">PMAYCL1PPCAC_16190</name>
</gene>
<accession>A0AAN5CKA2</accession>
<dbReference type="Pfam" id="PF00646">
    <property type="entry name" value="F-box"/>
    <property type="match status" value="1"/>
</dbReference>
<feature type="domain" description="F-box" evidence="1">
    <location>
        <begin position="2"/>
        <end position="50"/>
    </location>
</feature>
<dbReference type="PROSITE" id="PS50181">
    <property type="entry name" value="FBOX"/>
    <property type="match status" value="1"/>
</dbReference>
<evidence type="ECO:0000313" key="2">
    <source>
        <dbReference type="EMBL" id="GMR45995.1"/>
    </source>
</evidence>
<proteinExistence type="predicted"/>
<sequence>LLMDILLLPDLFLRQLMRKIGIKDRMSLRLTCRTFAKLVSESHAGYFESGSVYTYDDGELGKIGIGFEGEVFEMTGVTEYRLEEILHMRKFLFQGVSFGKFSVTIKVGSMPLTFALHYTDGFSIGLFRFYAISAAALENTMQFITRFPRSKYTI</sequence>
<protein>
    <recommendedName>
        <fullName evidence="1">F-box domain-containing protein</fullName>
    </recommendedName>
</protein>
<dbReference type="AlphaFoldDB" id="A0AAN5CKA2"/>